<dbReference type="PANTHER" id="PTHR34145">
    <property type="entry name" value="OS02G0105600 PROTEIN"/>
    <property type="match status" value="1"/>
</dbReference>
<keyword evidence="1" id="KW-1133">Transmembrane helix</keyword>
<evidence type="ECO:0000259" key="2">
    <source>
        <dbReference type="Pfam" id="PF24758"/>
    </source>
</evidence>
<evidence type="ECO:0000313" key="3">
    <source>
        <dbReference type="EMBL" id="GJT58784.1"/>
    </source>
</evidence>
<dbReference type="PANTHER" id="PTHR34145:SF28">
    <property type="entry name" value="F-BOX DOMAIN-CONTAINING PROTEIN"/>
    <property type="match status" value="1"/>
</dbReference>
<accession>A0ABQ5F6I2</accession>
<reference evidence="3" key="1">
    <citation type="journal article" date="2022" name="Int. J. Mol. Sci.">
        <title>Draft Genome of Tanacetum Coccineum: Genomic Comparison of Closely Related Tanacetum-Family Plants.</title>
        <authorList>
            <person name="Yamashiro T."/>
            <person name="Shiraishi A."/>
            <person name="Nakayama K."/>
            <person name="Satake H."/>
        </authorList>
    </citation>
    <scope>NUCLEOTIDE SEQUENCE</scope>
</reference>
<comment type="caution">
    <text evidence="3">The sequence shown here is derived from an EMBL/GenBank/DDBJ whole genome shotgun (WGS) entry which is preliminary data.</text>
</comment>
<reference evidence="3" key="2">
    <citation type="submission" date="2022-01" db="EMBL/GenBank/DDBJ databases">
        <authorList>
            <person name="Yamashiro T."/>
            <person name="Shiraishi A."/>
            <person name="Satake H."/>
            <person name="Nakayama K."/>
        </authorList>
    </citation>
    <scope>NUCLEOTIDE SEQUENCE</scope>
</reference>
<keyword evidence="4" id="KW-1185">Reference proteome</keyword>
<keyword evidence="1" id="KW-0472">Membrane</keyword>
<name>A0ABQ5F6I2_9ASTR</name>
<dbReference type="InterPro" id="IPR055411">
    <property type="entry name" value="LRR_FXL15/At3g58940/PEG3-like"/>
</dbReference>
<feature type="domain" description="F-box/LRR-repeat protein 15/At3g58940/PEG3-like LRR" evidence="2">
    <location>
        <begin position="14"/>
        <end position="156"/>
    </location>
</feature>
<gene>
    <name evidence="3" type="ORF">Tco_1002317</name>
</gene>
<dbReference type="Proteomes" id="UP001151760">
    <property type="component" value="Unassembled WGS sequence"/>
</dbReference>
<proteinExistence type="predicted"/>
<dbReference type="Pfam" id="PF24758">
    <property type="entry name" value="LRR_At5g56370"/>
    <property type="match status" value="1"/>
</dbReference>
<dbReference type="EMBL" id="BQNB010017049">
    <property type="protein sequence ID" value="GJT58784.1"/>
    <property type="molecule type" value="Genomic_DNA"/>
</dbReference>
<sequence length="610" mass="71306">MLVVGCLAHVSHPRQRYRVPNILLTATSLTSLTLSYCLLPLSLMVDVVKFKCLKLLCLEWITLNEDAIKRLTTSCPLLEELIVKSCYGFKRLCVYGLLNLQQVSFCFGPEVERIEIDAPNLCYLCLNDFYETGAPPSINLASCKKLTRVCYQGKGLADLSSNFPFLEDLFLVLPDECERLNVSSHSLRTFMLHSKCELDKINVDAPNLLLFGFTDHLRFYSPKETILVPSKACIEWDCTDDHSINDHWFQKLRQFLDKKIRFKELKLHICVDPIVSIKSEVIQWPPIEFDHVELEAEWFEYKSMYELVVDSLLWCCRPQSLTLIIDFSLLKFEEWESVVKHTHKKLLEQEDQAHTNIQFVMSSSSSKDKMNFSDLSTLLKALPRDESKQRITFIKYRSCSRSRKRKPSKVSESNRDDGIRPFRWWKFQALAKETLVESCECLKFENDDFIRRGHILNAMLDPLLDVYQNYPTTRELWKALEEQFFTEDATRRLSRHTSSPGKEHWDVVNRVFRYLKKTMDYGLEYSGDPSVLEGYTDASWITDQEDYGGIVSIESEVIQWLPIELDHIELEAEWFKYKDMYKLVADSLLWCCRPQSLTLIIDFSLLDFEE</sequence>
<keyword evidence="1" id="KW-0812">Transmembrane</keyword>
<dbReference type="InterPro" id="IPR053772">
    <property type="entry name" value="At1g61320/At1g61330-like"/>
</dbReference>
<organism evidence="3 4">
    <name type="scientific">Tanacetum coccineum</name>
    <dbReference type="NCBI Taxonomy" id="301880"/>
    <lineage>
        <taxon>Eukaryota</taxon>
        <taxon>Viridiplantae</taxon>
        <taxon>Streptophyta</taxon>
        <taxon>Embryophyta</taxon>
        <taxon>Tracheophyta</taxon>
        <taxon>Spermatophyta</taxon>
        <taxon>Magnoliopsida</taxon>
        <taxon>eudicotyledons</taxon>
        <taxon>Gunneridae</taxon>
        <taxon>Pentapetalae</taxon>
        <taxon>asterids</taxon>
        <taxon>campanulids</taxon>
        <taxon>Asterales</taxon>
        <taxon>Asteraceae</taxon>
        <taxon>Asteroideae</taxon>
        <taxon>Anthemideae</taxon>
        <taxon>Anthemidinae</taxon>
        <taxon>Tanacetum</taxon>
    </lineage>
</organism>
<evidence type="ECO:0000256" key="1">
    <source>
        <dbReference type="SAM" id="Phobius"/>
    </source>
</evidence>
<protein>
    <submittedName>
        <fullName evidence="3">F-box domain containing protein</fullName>
    </submittedName>
</protein>
<feature type="transmembrane region" description="Helical" evidence="1">
    <location>
        <begin position="22"/>
        <end position="45"/>
    </location>
</feature>
<dbReference type="SUPFAM" id="SSF52047">
    <property type="entry name" value="RNI-like"/>
    <property type="match status" value="1"/>
</dbReference>
<evidence type="ECO:0000313" key="4">
    <source>
        <dbReference type="Proteomes" id="UP001151760"/>
    </source>
</evidence>